<reference evidence="1" key="2">
    <citation type="journal article" date="2014" name="PLoS Negl. Trop. Dis.">
        <title>Isolation and Characterization of Two Novel Plasmids from Pathogenic Leptospira interrogans Serogroup Canicola Serovar Canicola Strain Gui44.</title>
        <authorList>
            <person name="Zhu W.N."/>
            <person name="Huang L.L."/>
            <person name="Zeng L.B."/>
            <person name="Zhuang X.R."/>
            <person name="Chen C.Y."/>
            <person name="Wang Y.Z."/>
            <person name="Qin J.H."/>
            <person name="Zhu Y.Z."/>
            <person name="Guo X.K."/>
        </authorList>
    </citation>
    <scope>NUCLEOTIDE SEQUENCE</scope>
    <source>
        <strain evidence="1">Gui44</strain>
        <plasmid evidence="1">pGui2</plasmid>
    </source>
</reference>
<keyword evidence="1" id="KW-0614">Plasmid</keyword>
<protein>
    <submittedName>
        <fullName evidence="1">Uncharacterized protein</fullName>
    </submittedName>
</protein>
<proteinExistence type="predicted"/>
<accession>A0A067YC67</accession>
<geneLocation type="plasmid" evidence="1">
    <name>pGui2</name>
</geneLocation>
<name>A0A067YC67_LEPIR</name>
<dbReference type="AlphaFoldDB" id="A0A067YC67"/>
<organism evidence="1">
    <name type="scientific">Leptospira interrogans serovar Canicola</name>
    <dbReference type="NCBI Taxonomy" id="211880"/>
    <lineage>
        <taxon>Bacteria</taxon>
        <taxon>Pseudomonadati</taxon>
        <taxon>Spirochaetota</taxon>
        <taxon>Spirochaetia</taxon>
        <taxon>Leptospirales</taxon>
        <taxon>Leptospiraceae</taxon>
        <taxon>Leptospira</taxon>
    </lineage>
</organism>
<sequence>MNCLRYLYLEIDNVHQTEKLLNKIGNVLFSISVLLIVASLSSCRQEQIKLKPVISIDNVVKENQFSNSSGMHSLYLKFNDNGSYEFSYDSEGWTWFNKGTYFLKNNSIELKSNFCTSEEYKGQVCSATFHNGKCSIEPTPLNIEYEYSLVCLSNHKFRIFSSDSKPSNIVTFDIKQFLLLPGNERFYRDHKIITMGNIIGEVTEPVVLRDGPGINFPKLDYIVNVYDGPYLKSLQKGKKVIIHGRILKKEKVKNWENYWLLISIDDTNKVWAFGQFFAY</sequence>
<reference evidence="1" key="1">
    <citation type="submission" date="2013-09" db="EMBL/GenBank/DDBJ databases">
        <authorList>
            <person name="Huang L."/>
            <person name="Zeng L."/>
            <person name="Zhu Y."/>
            <person name="Guo X."/>
        </authorList>
    </citation>
    <scope>NUCLEOTIDE SEQUENCE</scope>
    <source>
        <strain evidence="1">Gui44</strain>
        <plasmid evidence="1">pGui2</plasmid>
    </source>
</reference>
<dbReference type="RefSeq" id="WP_000995731.1">
    <property type="nucleotide sequence ID" value="NC_025197.1"/>
</dbReference>
<evidence type="ECO:0000313" key="1">
    <source>
        <dbReference type="EMBL" id="AGZ84962.1"/>
    </source>
</evidence>
<dbReference type="EMBL" id="KF648558">
    <property type="protein sequence ID" value="AGZ84962.1"/>
    <property type="molecule type" value="Genomic_DNA"/>
</dbReference>